<organism evidence="2">
    <name type="scientific">Tanacetum cinerariifolium</name>
    <name type="common">Dalmatian daisy</name>
    <name type="synonym">Chrysanthemum cinerariifolium</name>
    <dbReference type="NCBI Taxonomy" id="118510"/>
    <lineage>
        <taxon>Eukaryota</taxon>
        <taxon>Viridiplantae</taxon>
        <taxon>Streptophyta</taxon>
        <taxon>Embryophyta</taxon>
        <taxon>Tracheophyta</taxon>
        <taxon>Spermatophyta</taxon>
        <taxon>Magnoliopsida</taxon>
        <taxon>eudicotyledons</taxon>
        <taxon>Gunneridae</taxon>
        <taxon>Pentapetalae</taxon>
        <taxon>asterids</taxon>
        <taxon>campanulids</taxon>
        <taxon>Asterales</taxon>
        <taxon>Asteraceae</taxon>
        <taxon>Asteroideae</taxon>
        <taxon>Anthemideae</taxon>
        <taxon>Anthemidinae</taxon>
        <taxon>Tanacetum</taxon>
    </lineage>
</organism>
<accession>A0A699JK83</accession>
<proteinExistence type="predicted"/>
<reference evidence="2" key="1">
    <citation type="journal article" date="2019" name="Sci. Rep.">
        <title>Draft genome of Tanacetum cinerariifolium, the natural source of mosquito coil.</title>
        <authorList>
            <person name="Yamashiro T."/>
            <person name="Shiraishi A."/>
            <person name="Satake H."/>
            <person name="Nakayama K."/>
        </authorList>
    </citation>
    <scope>NUCLEOTIDE SEQUENCE</scope>
</reference>
<feature type="non-terminal residue" evidence="2">
    <location>
        <position position="1"/>
    </location>
</feature>
<evidence type="ECO:0000313" key="2">
    <source>
        <dbReference type="EMBL" id="GFA39960.1"/>
    </source>
</evidence>
<gene>
    <name evidence="2" type="ORF">Tci_611932</name>
</gene>
<protein>
    <submittedName>
        <fullName evidence="2">Uncharacterized protein</fullName>
    </submittedName>
</protein>
<feature type="compositionally biased region" description="Acidic residues" evidence="1">
    <location>
        <begin position="1"/>
        <end position="12"/>
    </location>
</feature>
<comment type="caution">
    <text evidence="2">The sequence shown here is derived from an EMBL/GenBank/DDBJ whole genome shotgun (WGS) entry which is preliminary data.</text>
</comment>
<evidence type="ECO:0000256" key="1">
    <source>
        <dbReference type="SAM" id="MobiDB-lite"/>
    </source>
</evidence>
<dbReference type="AlphaFoldDB" id="A0A699JK83"/>
<feature type="compositionally biased region" description="Acidic residues" evidence="1">
    <location>
        <begin position="34"/>
        <end position="47"/>
    </location>
</feature>
<sequence>DDDNDDDDENNKEEELAKNKEEDTETGKGGNEVSESEGESDEEETRQEEEGHQFSAPTAQNMEILIQTCLMPLAIKIQNDSFIFVHKLKQETNADLKGFIKTSHYIDFPQTARQVVRNTNVIKPGMYQIDTRTTQTRAPQLPQTSKNTNPRMSTSTRVIHKTNVCRPQLRSTQMKDKVAMNDSQVKFKKIEVEDDHRISSVSNKTKSVTACNDSLKSRTLNVNAICAICGKCVFDSDHYACVSKVLNDMNARTKKPHLVPISARKPKGQENKSFAIPPKKTVISESTIQKSKSYYQMLYEKTSKA</sequence>
<feature type="region of interest" description="Disordered" evidence="1">
    <location>
        <begin position="1"/>
        <end position="59"/>
    </location>
</feature>
<dbReference type="EMBL" id="BKCJ010417360">
    <property type="protein sequence ID" value="GFA39960.1"/>
    <property type="molecule type" value="Genomic_DNA"/>
</dbReference>
<name>A0A699JK83_TANCI</name>